<dbReference type="Proteomes" id="UP000182958">
    <property type="component" value="Unassembled WGS sequence"/>
</dbReference>
<dbReference type="InterPro" id="IPR002711">
    <property type="entry name" value="HNH"/>
</dbReference>
<name>A0A1K1M5A4_SELRU</name>
<dbReference type="GO" id="GO:0016787">
    <property type="term" value="F:hydrolase activity"/>
    <property type="evidence" value="ECO:0007669"/>
    <property type="project" value="UniProtKB-KW"/>
</dbReference>
<sequence length="126" mass="15088">MPGIEVKPMPMKPKRPCRYGGCPKLTDHKSGYCEDHRKMMERHYEHFARGYDHHKRYDERWRSIRNRYIIRHPLCELCQSHGKYKAAQLVHHILPLADGGTHDESNLQSLCISCHEKIHKRSRRIY</sequence>
<keyword evidence="2" id="KW-0378">Hydrolase</keyword>
<organism evidence="6 7">
    <name type="scientific">Selenomonas ruminantium</name>
    <dbReference type="NCBI Taxonomy" id="971"/>
    <lineage>
        <taxon>Bacteria</taxon>
        <taxon>Bacillati</taxon>
        <taxon>Bacillota</taxon>
        <taxon>Negativicutes</taxon>
        <taxon>Selenomonadales</taxon>
        <taxon>Selenomonadaceae</taxon>
        <taxon>Selenomonas</taxon>
    </lineage>
</organism>
<evidence type="ECO:0000313" key="6">
    <source>
        <dbReference type="EMBL" id="SFW18316.1"/>
    </source>
</evidence>
<proteinExistence type="inferred from homology"/>
<keyword evidence="7" id="KW-1185">Reference proteome</keyword>
<dbReference type="GO" id="GO:0005829">
    <property type="term" value="C:cytosol"/>
    <property type="evidence" value="ECO:0007669"/>
    <property type="project" value="TreeGrafter"/>
</dbReference>
<dbReference type="GO" id="GO:0004519">
    <property type="term" value="F:endonuclease activity"/>
    <property type="evidence" value="ECO:0007669"/>
    <property type="project" value="InterPro"/>
</dbReference>
<evidence type="ECO:0000259" key="5">
    <source>
        <dbReference type="SMART" id="SM00507"/>
    </source>
</evidence>
<reference evidence="7" key="1">
    <citation type="submission" date="2016-11" db="EMBL/GenBank/DDBJ databases">
        <authorList>
            <person name="Varghese N."/>
            <person name="Submissions S."/>
        </authorList>
    </citation>
    <scope>NUCLEOTIDE SEQUENCE [LARGE SCALE GENOMIC DNA]</scope>
    <source>
        <strain evidence="7">C3</strain>
    </source>
</reference>
<dbReference type="CDD" id="cd00085">
    <property type="entry name" value="HNHc"/>
    <property type="match status" value="1"/>
</dbReference>
<accession>A0A1K1M5A4</accession>
<dbReference type="InterPro" id="IPR003615">
    <property type="entry name" value="HNH_nuc"/>
</dbReference>
<dbReference type="SMART" id="SM00507">
    <property type="entry name" value="HNHc"/>
    <property type="match status" value="1"/>
</dbReference>
<dbReference type="Gene3D" id="1.10.30.50">
    <property type="match status" value="1"/>
</dbReference>
<dbReference type="GO" id="GO:0008270">
    <property type="term" value="F:zinc ion binding"/>
    <property type="evidence" value="ECO:0007669"/>
    <property type="project" value="InterPro"/>
</dbReference>
<evidence type="ECO:0000256" key="4">
    <source>
        <dbReference type="ARBA" id="ARBA00040194"/>
    </source>
</evidence>
<dbReference type="Pfam" id="PF01844">
    <property type="entry name" value="HNH"/>
    <property type="match status" value="1"/>
</dbReference>
<feature type="domain" description="HNH nuclease" evidence="5">
    <location>
        <begin position="63"/>
        <end position="116"/>
    </location>
</feature>
<evidence type="ECO:0000256" key="2">
    <source>
        <dbReference type="ARBA" id="ARBA00022801"/>
    </source>
</evidence>
<dbReference type="AlphaFoldDB" id="A0A1K1M5A4"/>
<keyword evidence="1" id="KW-0540">Nuclease</keyword>
<evidence type="ECO:0000313" key="7">
    <source>
        <dbReference type="Proteomes" id="UP000182958"/>
    </source>
</evidence>
<evidence type="ECO:0000256" key="3">
    <source>
        <dbReference type="ARBA" id="ARBA00038412"/>
    </source>
</evidence>
<dbReference type="PANTHER" id="PTHR41286:SF1">
    <property type="entry name" value="HNH NUCLEASE YAJD-RELATED"/>
    <property type="match status" value="1"/>
</dbReference>
<gene>
    <name evidence="6" type="ORF">SAMN02910323_0588</name>
</gene>
<comment type="similarity">
    <text evidence="3">Belongs to the HNH nuclease family.</text>
</comment>
<dbReference type="PANTHER" id="PTHR41286">
    <property type="entry name" value="HNH NUCLEASE YAJD-RELATED"/>
    <property type="match status" value="1"/>
</dbReference>
<evidence type="ECO:0000256" key="1">
    <source>
        <dbReference type="ARBA" id="ARBA00022722"/>
    </source>
</evidence>
<protein>
    <recommendedName>
        <fullName evidence="4">Putative HNH nuclease YajD</fullName>
    </recommendedName>
</protein>
<dbReference type="GO" id="GO:0003676">
    <property type="term" value="F:nucleic acid binding"/>
    <property type="evidence" value="ECO:0007669"/>
    <property type="project" value="InterPro"/>
</dbReference>
<dbReference type="EMBL" id="FPJA01000004">
    <property type="protein sequence ID" value="SFW18316.1"/>
    <property type="molecule type" value="Genomic_DNA"/>
</dbReference>